<feature type="repeat" description="Solcar" evidence="5">
    <location>
        <begin position="565"/>
        <end position="649"/>
    </location>
</feature>
<dbReference type="Pfam" id="PF00153">
    <property type="entry name" value="Mito_carr"/>
    <property type="match status" value="1"/>
</dbReference>
<dbReference type="PANTHER" id="PTHR24089">
    <property type="entry name" value="SOLUTE CARRIER FAMILY 25"/>
    <property type="match status" value="1"/>
</dbReference>
<dbReference type="Proteomes" id="UP001224775">
    <property type="component" value="Unassembled WGS sequence"/>
</dbReference>
<dbReference type="Gene3D" id="1.50.40.10">
    <property type="entry name" value="Mitochondrial carrier domain"/>
    <property type="match status" value="1"/>
</dbReference>
<comment type="caution">
    <text evidence="6">The sequence shown here is derived from an EMBL/GenBank/DDBJ whole genome shotgun (WGS) entry which is preliminary data.</text>
</comment>
<comment type="subcellular location">
    <subcellularLocation>
        <location evidence="1">Membrane</location>
        <topology evidence="1">Multi-pass membrane protein</topology>
    </subcellularLocation>
</comment>
<dbReference type="SUPFAM" id="SSF48403">
    <property type="entry name" value="Ankyrin repeat"/>
    <property type="match status" value="1"/>
</dbReference>
<protein>
    <submittedName>
        <fullName evidence="6">Ankyrin repeat domain-containing protein</fullName>
    </submittedName>
</protein>
<organism evidence="6 7">
    <name type="scientific">Skeletonema marinoi</name>
    <dbReference type="NCBI Taxonomy" id="267567"/>
    <lineage>
        <taxon>Eukaryota</taxon>
        <taxon>Sar</taxon>
        <taxon>Stramenopiles</taxon>
        <taxon>Ochrophyta</taxon>
        <taxon>Bacillariophyta</taxon>
        <taxon>Coscinodiscophyceae</taxon>
        <taxon>Thalassiosirophycidae</taxon>
        <taxon>Thalassiosirales</taxon>
        <taxon>Skeletonemataceae</taxon>
        <taxon>Skeletonema</taxon>
        <taxon>Skeletonema marinoi-dohrnii complex</taxon>
    </lineage>
</organism>
<evidence type="ECO:0000313" key="7">
    <source>
        <dbReference type="Proteomes" id="UP001224775"/>
    </source>
</evidence>
<dbReference type="AlphaFoldDB" id="A0AAD9DEW4"/>
<dbReference type="Gene3D" id="1.25.40.20">
    <property type="entry name" value="Ankyrin repeat-containing domain"/>
    <property type="match status" value="1"/>
</dbReference>
<dbReference type="GO" id="GO:0016020">
    <property type="term" value="C:membrane"/>
    <property type="evidence" value="ECO:0007669"/>
    <property type="project" value="UniProtKB-SubCell"/>
</dbReference>
<dbReference type="SUPFAM" id="SSF103506">
    <property type="entry name" value="Mitochondrial carrier"/>
    <property type="match status" value="1"/>
</dbReference>
<dbReference type="Pfam" id="PF12796">
    <property type="entry name" value="Ank_2"/>
    <property type="match status" value="1"/>
</dbReference>
<evidence type="ECO:0000256" key="5">
    <source>
        <dbReference type="PROSITE-ProRule" id="PRU00282"/>
    </source>
</evidence>
<keyword evidence="3" id="KW-0677">Repeat</keyword>
<dbReference type="InterPro" id="IPR018108">
    <property type="entry name" value="MCP_transmembrane"/>
</dbReference>
<evidence type="ECO:0000256" key="2">
    <source>
        <dbReference type="ARBA" id="ARBA00022692"/>
    </source>
</evidence>
<dbReference type="PROSITE" id="PS50920">
    <property type="entry name" value="SOLCAR"/>
    <property type="match status" value="2"/>
</dbReference>
<reference evidence="6" key="1">
    <citation type="submission" date="2023-06" db="EMBL/GenBank/DDBJ databases">
        <title>Survivors Of The Sea: Transcriptome response of Skeletonema marinoi to long-term dormancy.</title>
        <authorList>
            <person name="Pinder M.I.M."/>
            <person name="Kourtchenko O."/>
            <person name="Robertson E.K."/>
            <person name="Larsson T."/>
            <person name="Maumus F."/>
            <person name="Osuna-Cruz C.M."/>
            <person name="Vancaester E."/>
            <person name="Stenow R."/>
            <person name="Vandepoele K."/>
            <person name="Ploug H."/>
            <person name="Bruchert V."/>
            <person name="Godhe A."/>
            <person name="Topel M."/>
        </authorList>
    </citation>
    <scope>NUCLEOTIDE SEQUENCE</scope>
    <source>
        <strain evidence="6">R05AC</strain>
    </source>
</reference>
<dbReference type="EMBL" id="JATAAI010000008">
    <property type="protein sequence ID" value="KAK1743624.1"/>
    <property type="molecule type" value="Genomic_DNA"/>
</dbReference>
<dbReference type="SMART" id="SM00248">
    <property type="entry name" value="ANK"/>
    <property type="match status" value="3"/>
</dbReference>
<gene>
    <name evidence="6" type="ORF">QTG54_005221</name>
</gene>
<dbReference type="InterPro" id="IPR023395">
    <property type="entry name" value="MCP_dom_sf"/>
</dbReference>
<dbReference type="InterPro" id="IPR036770">
    <property type="entry name" value="Ankyrin_rpt-contain_sf"/>
</dbReference>
<keyword evidence="7" id="KW-1185">Reference proteome</keyword>
<feature type="repeat" description="Solcar" evidence="5">
    <location>
        <begin position="663"/>
        <end position="744"/>
    </location>
</feature>
<name>A0AAD9DEW4_9STRA</name>
<accession>A0AAD9DEW4</accession>
<evidence type="ECO:0000313" key="6">
    <source>
        <dbReference type="EMBL" id="KAK1743624.1"/>
    </source>
</evidence>
<evidence type="ECO:0000256" key="1">
    <source>
        <dbReference type="ARBA" id="ARBA00004141"/>
    </source>
</evidence>
<sequence length="751" mass="82224">MIEDPSLFTSHDNGNGYLSPEELVDALNEGIVQSIKSCGKSLPSSAITNPSSSPVQCEWTEYATVSSSSNEEGEGVGKSFTSSSPVINDLKQFFPSYLDGSEYGTDGRPLIYAACLGEKTPLSTFLSIASYLLKEVGANPNQPTETPGACHRPPLHLVARSCHPAAVRMLMEGGAADSRDDEGWSALMACCMSDIPSADDGGPSDEDRVETLKLLLSEIDDVDYVNARNGVVTTHCIMHKNDDNMSTVNGNIYEELQNRVTDLIPNALRKVYRNQPTEFEREIILGTNYNIRKEAEVLVEGLRHIDTSRVMDLAFRMHRERGHVAERMAMMTDLLVGPLQRTFSYAIPDDETVKEIVHRAKNVYVGKQMYYPVQEGIDTTVFVESKPDIVDRALLLVWPNNPDDLDNPHVRLEGESMLPPIWDIDCLQRYYDLGGQTVIYVGEREEKIPLVSDATGPDCGFCGIYAQANLRTHAIKRGRQSHSGQLSLWRASALGQSGFRVCLAGANPLISNAASSFPALVPYFYAFSPPYKGMMATVMGMSWARAAIFYGSDRGKEVLESMGVSNTMSTVLPPLVVSTAVQCINMPLVRATITLQNPESPVRNIRESLRKIHASHGLSGLWHGTSAGILKTVPKYVTAVVVKDYVGKALPPVDPTSPNKDRDNLINSAIKSSAAGVAGAVLTNPLDVIRNEMFKTNLGLTDAVKALHKELGWDFLVRGMSKNIVAVSIPVASTIFFTDAFIQYTNSREDC</sequence>
<evidence type="ECO:0000256" key="4">
    <source>
        <dbReference type="ARBA" id="ARBA00023136"/>
    </source>
</evidence>
<keyword evidence="4 5" id="KW-0472">Membrane</keyword>
<evidence type="ECO:0000256" key="3">
    <source>
        <dbReference type="ARBA" id="ARBA00022737"/>
    </source>
</evidence>
<keyword evidence="2 5" id="KW-0812">Transmembrane</keyword>
<dbReference type="InterPro" id="IPR002110">
    <property type="entry name" value="Ankyrin_rpt"/>
</dbReference>
<proteinExistence type="predicted"/>